<name>A0A978UFB8_ZIZJJ</name>
<gene>
    <name evidence="2" type="ORF">FEM48_Zijuj12G0202300</name>
</gene>
<organism evidence="2 3">
    <name type="scientific">Ziziphus jujuba var. spinosa</name>
    <dbReference type="NCBI Taxonomy" id="714518"/>
    <lineage>
        <taxon>Eukaryota</taxon>
        <taxon>Viridiplantae</taxon>
        <taxon>Streptophyta</taxon>
        <taxon>Embryophyta</taxon>
        <taxon>Tracheophyta</taxon>
        <taxon>Spermatophyta</taxon>
        <taxon>Magnoliopsida</taxon>
        <taxon>eudicotyledons</taxon>
        <taxon>Gunneridae</taxon>
        <taxon>Pentapetalae</taxon>
        <taxon>rosids</taxon>
        <taxon>fabids</taxon>
        <taxon>Rosales</taxon>
        <taxon>Rhamnaceae</taxon>
        <taxon>Paliureae</taxon>
        <taxon>Ziziphus</taxon>
    </lineage>
</organism>
<evidence type="ECO:0000313" key="3">
    <source>
        <dbReference type="Proteomes" id="UP000813462"/>
    </source>
</evidence>
<dbReference type="EMBL" id="JAEACU010000012">
    <property type="protein sequence ID" value="KAH7513461.1"/>
    <property type="molecule type" value="Genomic_DNA"/>
</dbReference>
<accession>A0A978UFB8</accession>
<sequence length="253" mass="27780">MTSKQVKNQVRDSVERGFDSLHRIADVVTFPLAPLDGAIHGTARGILNWLTDNHPEDRSNGHNHNNDHSNGPPPPGPPQYPPQPPYYPPQPYPGYPSGYPGRQNGKYDNSGQQKIHGIKNKTGKNKGNDNGAVKIGNFVQPQYPHYGACPPCPPPPPPPFPPNHGYCGYPPAPPPPPPPPPPPVPYCYPPQPSQGYYPPPQPTPGYHAYPGRWNGKYDNSGQQKIHHIKNRTDDNHGNHNGAVKIGNFGRFDE</sequence>
<feature type="compositionally biased region" description="Pro residues" evidence="1">
    <location>
        <begin position="71"/>
        <end position="94"/>
    </location>
</feature>
<feature type="compositionally biased region" description="Pro residues" evidence="1">
    <location>
        <begin position="170"/>
        <end position="203"/>
    </location>
</feature>
<feature type="region of interest" description="Disordered" evidence="1">
    <location>
        <begin position="162"/>
        <end position="253"/>
    </location>
</feature>
<comment type="caution">
    <text evidence="2">The sequence shown here is derived from an EMBL/GenBank/DDBJ whole genome shotgun (WGS) entry which is preliminary data.</text>
</comment>
<protein>
    <submittedName>
        <fullName evidence="2">Uncharacterized protein</fullName>
    </submittedName>
</protein>
<dbReference type="Proteomes" id="UP000813462">
    <property type="component" value="Unassembled WGS sequence"/>
</dbReference>
<evidence type="ECO:0000256" key="1">
    <source>
        <dbReference type="SAM" id="MobiDB-lite"/>
    </source>
</evidence>
<reference evidence="2" key="1">
    <citation type="journal article" date="2021" name="Front. Plant Sci.">
        <title>Chromosome-Scale Genome Assembly for Chinese Sour Jujube and Insights Into Its Genome Evolution and Domestication Signature.</title>
        <authorList>
            <person name="Shen L.-Y."/>
            <person name="Luo H."/>
            <person name="Wang X.-L."/>
            <person name="Wang X.-M."/>
            <person name="Qiu X.-J."/>
            <person name="Liu H."/>
            <person name="Zhou S.-S."/>
            <person name="Jia K.-H."/>
            <person name="Nie S."/>
            <person name="Bao Y.-T."/>
            <person name="Zhang R.-G."/>
            <person name="Yun Q.-Z."/>
            <person name="Chai Y.-H."/>
            <person name="Lu J.-Y."/>
            <person name="Li Y."/>
            <person name="Zhao S.-W."/>
            <person name="Mao J.-F."/>
            <person name="Jia S.-G."/>
            <person name="Mao Y.-M."/>
        </authorList>
    </citation>
    <scope>NUCLEOTIDE SEQUENCE</scope>
    <source>
        <strain evidence="2">AT0</strain>
        <tissue evidence="2">Leaf</tissue>
    </source>
</reference>
<evidence type="ECO:0000313" key="2">
    <source>
        <dbReference type="EMBL" id="KAH7513461.1"/>
    </source>
</evidence>
<dbReference type="AlphaFoldDB" id="A0A978UFB8"/>
<feature type="region of interest" description="Disordered" evidence="1">
    <location>
        <begin position="50"/>
        <end position="135"/>
    </location>
</feature>
<proteinExistence type="predicted"/>
<feature type="compositionally biased region" description="Basic and acidic residues" evidence="1">
    <location>
        <begin position="53"/>
        <end position="67"/>
    </location>
</feature>